<sequence>MASFPRAETKIQSLAHEMVAGLTAHADLYPSPPITVQALGEALSAYTGAFDAAMDLQAQAEHATATKDEALQTLVDDMKMILRYAENVTHYDDASLKFLGWGGRKSRTSLEVPGQTRSLEAPRQGEGWITLDWKEPDDGGKVAAYKVQRREEGSETRVDVGTAIETEITLSGQPSGQRFEFRVVAINKAGEGEASNGVLAVL</sequence>
<dbReference type="Pfam" id="PF00041">
    <property type="entry name" value="fn3"/>
    <property type="match status" value="1"/>
</dbReference>
<evidence type="ECO:0000313" key="4">
    <source>
        <dbReference type="EMBL" id="VFK01295.1"/>
    </source>
</evidence>
<dbReference type="CDD" id="cd00063">
    <property type="entry name" value="FN3"/>
    <property type="match status" value="1"/>
</dbReference>
<dbReference type="SUPFAM" id="SSF49265">
    <property type="entry name" value="Fibronectin type III"/>
    <property type="match status" value="1"/>
</dbReference>
<dbReference type="AlphaFoldDB" id="A0A450UQI8"/>
<name>A0A450UQI8_9GAMM</name>
<evidence type="ECO:0000313" key="2">
    <source>
        <dbReference type="EMBL" id="VFJ94290.1"/>
    </source>
</evidence>
<proteinExistence type="predicted"/>
<dbReference type="InterPro" id="IPR003961">
    <property type="entry name" value="FN3_dom"/>
</dbReference>
<dbReference type="Gene3D" id="2.60.40.10">
    <property type="entry name" value="Immunoglobulins"/>
    <property type="match status" value="1"/>
</dbReference>
<protein>
    <submittedName>
        <fullName evidence="3">Fibronectin type III domain-containing protein</fullName>
    </submittedName>
</protein>
<dbReference type="InterPro" id="IPR013783">
    <property type="entry name" value="Ig-like_fold"/>
</dbReference>
<dbReference type="EMBL" id="CAADFI010000067">
    <property type="protein sequence ID" value="VFJ94818.1"/>
    <property type="molecule type" value="Genomic_DNA"/>
</dbReference>
<feature type="domain" description="Fibronectin type-III" evidence="1">
    <location>
        <begin position="115"/>
        <end position="202"/>
    </location>
</feature>
<reference evidence="3" key="1">
    <citation type="submission" date="2019-02" db="EMBL/GenBank/DDBJ databases">
        <authorList>
            <person name="Gruber-Vodicka R. H."/>
            <person name="Seah K. B. B."/>
        </authorList>
    </citation>
    <scope>NUCLEOTIDE SEQUENCE</scope>
    <source>
        <strain evidence="4">BECK_SA2B12</strain>
        <strain evidence="2">BECK_SA2B15</strain>
        <strain evidence="3">BECK_SA2B20</strain>
    </source>
</reference>
<dbReference type="PROSITE" id="PS50853">
    <property type="entry name" value="FN3"/>
    <property type="match status" value="1"/>
</dbReference>
<dbReference type="EMBL" id="CAADFJ010000062">
    <property type="protein sequence ID" value="VFK01295.1"/>
    <property type="molecule type" value="Genomic_DNA"/>
</dbReference>
<accession>A0A450UQI8</accession>
<dbReference type="SMART" id="SM00060">
    <property type="entry name" value="FN3"/>
    <property type="match status" value="1"/>
</dbReference>
<organism evidence="3">
    <name type="scientific">Candidatus Kentrum eta</name>
    <dbReference type="NCBI Taxonomy" id="2126337"/>
    <lineage>
        <taxon>Bacteria</taxon>
        <taxon>Pseudomonadati</taxon>
        <taxon>Pseudomonadota</taxon>
        <taxon>Gammaproteobacteria</taxon>
        <taxon>Candidatus Kentrum</taxon>
    </lineage>
</organism>
<evidence type="ECO:0000313" key="3">
    <source>
        <dbReference type="EMBL" id="VFJ94818.1"/>
    </source>
</evidence>
<dbReference type="InterPro" id="IPR036116">
    <property type="entry name" value="FN3_sf"/>
</dbReference>
<dbReference type="EMBL" id="CAADFG010000069">
    <property type="protein sequence ID" value="VFJ94290.1"/>
    <property type="molecule type" value="Genomic_DNA"/>
</dbReference>
<gene>
    <name evidence="2" type="ORF">BECKH772A_GA0070896_1006910</name>
    <name evidence="3" type="ORF">BECKH772B_GA0070898_1006710</name>
    <name evidence="4" type="ORF">BECKH772C_GA0070978_1006210</name>
</gene>
<evidence type="ECO:0000259" key="1">
    <source>
        <dbReference type="PROSITE" id="PS50853"/>
    </source>
</evidence>